<dbReference type="Proteomes" id="UP000554482">
    <property type="component" value="Unassembled WGS sequence"/>
</dbReference>
<proteinExistence type="predicted"/>
<comment type="caution">
    <text evidence="1">The sequence shown here is derived from an EMBL/GenBank/DDBJ whole genome shotgun (WGS) entry which is preliminary data.</text>
</comment>
<protein>
    <submittedName>
        <fullName evidence="1">Uncharacterized protein</fullName>
    </submittedName>
</protein>
<evidence type="ECO:0000313" key="2">
    <source>
        <dbReference type="Proteomes" id="UP000554482"/>
    </source>
</evidence>
<reference evidence="1 2" key="1">
    <citation type="submission" date="2020-06" db="EMBL/GenBank/DDBJ databases">
        <title>Transcriptomic and genomic resources for Thalictrum thalictroides and T. hernandezii: Facilitating candidate gene discovery in an emerging model plant lineage.</title>
        <authorList>
            <person name="Arias T."/>
            <person name="Riano-Pachon D.M."/>
            <person name="Di Stilio V.S."/>
        </authorList>
    </citation>
    <scope>NUCLEOTIDE SEQUENCE [LARGE SCALE GENOMIC DNA]</scope>
    <source>
        <strain evidence="2">cv. WT478/WT964</strain>
        <tissue evidence="1">Leaves</tissue>
    </source>
</reference>
<accession>A0A7J6WT67</accession>
<dbReference type="EMBL" id="JABWDY010010566">
    <property type="protein sequence ID" value="KAF5200601.1"/>
    <property type="molecule type" value="Genomic_DNA"/>
</dbReference>
<gene>
    <name evidence="1" type="ORF">FRX31_009810</name>
</gene>
<evidence type="ECO:0000313" key="1">
    <source>
        <dbReference type="EMBL" id="KAF5200601.1"/>
    </source>
</evidence>
<sequence length="65" mass="6978">MQFSMFREGDGGENCASKDSLIIKMHFIRFIIIGAKLQNILNKERPNLGAAAASKATALAGLINA</sequence>
<keyword evidence="2" id="KW-1185">Reference proteome</keyword>
<dbReference type="AlphaFoldDB" id="A0A7J6WT67"/>
<organism evidence="1 2">
    <name type="scientific">Thalictrum thalictroides</name>
    <name type="common">Rue-anemone</name>
    <name type="synonym">Anemone thalictroides</name>
    <dbReference type="NCBI Taxonomy" id="46969"/>
    <lineage>
        <taxon>Eukaryota</taxon>
        <taxon>Viridiplantae</taxon>
        <taxon>Streptophyta</taxon>
        <taxon>Embryophyta</taxon>
        <taxon>Tracheophyta</taxon>
        <taxon>Spermatophyta</taxon>
        <taxon>Magnoliopsida</taxon>
        <taxon>Ranunculales</taxon>
        <taxon>Ranunculaceae</taxon>
        <taxon>Thalictroideae</taxon>
        <taxon>Thalictrum</taxon>
    </lineage>
</organism>
<name>A0A7J6WT67_THATH</name>